<dbReference type="Pfam" id="PF00200">
    <property type="entry name" value="Disintegrin"/>
    <property type="match status" value="1"/>
</dbReference>
<keyword evidence="6" id="KW-1133">Transmembrane helix</keyword>
<dbReference type="RefSeq" id="XP_009047435.1">
    <property type="nucleotide sequence ID" value="XM_009049187.1"/>
</dbReference>
<comment type="catalytic activity">
    <reaction evidence="1">
        <text>Endopeptidase of broad specificity.</text>
        <dbReference type="EC" id="3.4.24.81"/>
    </reaction>
</comment>
<evidence type="ECO:0000313" key="10">
    <source>
        <dbReference type="Proteomes" id="UP000030746"/>
    </source>
</evidence>
<evidence type="ECO:0000256" key="2">
    <source>
        <dbReference type="ARBA" id="ARBA00012332"/>
    </source>
</evidence>
<dbReference type="EMBL" id="KB200347">
    <property type="protein sequence ID" value="ESP01850.1"/>
    <property type="molecule type" value="Genomic_DNA"/>
</dbReference>
<gene>
    <name evidence="9" type="ORF">LOTGIDRAFT_138941</name>
</gene>
<dbReference type="InterPro" id="IPR001590">
    <property type="entry name" value="Peptidase_M12B"/>
</dbReference>
<keyword evidence="6" id="KW-0812">Transmembrane</keyword>
<keyword evidence="3" id="KW-0165">Cleavage on pair of basic residues</keyword>
<keyword evidence="6" id="KW-0472">Membrane</keyword>
<organism evidence="9 10">
    <name type="scientific">Lottia gigantea</name>
    <name type="common">Giant owl limpet</name>
    <dbReference type="NCBI Taxonomy" id="225164"/>
    <lineage>
        <taxon>Eukaryota</taxon>
        <taxon>Metazoa</taxon>
        <taxon>Spiralia</taxon>
        <taxon>Lophotrochozoa</taxon>
        <taxon>Mollusca</taxon>
        <taxon>Gastropoda</taxon>
        <taxon>Patellogastropoda</taxon>
        <taxon>Lottioidea</taxon>
        <taxon>Lottiidae</taxon>
        <taxon>Lottia</taxon>
    </lineage>
</organism>
<proteinExistence type="predicted"/>
<dbReference type="GO" id="GO:0007219">
    <property type="term" value="P:Notch signaling pathway"/>
    <property type="evidence" value="ECO:0007669"/>
    <property type="project" value="TreeGrafter"/>
</dbReference>
<name>V4CI89_LOTGI</name>
<dbReference type="SUPFAM" id="SSF57552">
    <property type="entry name" value="Blood coagulation inhibitor (disintegrin)"/>
    <property type="match status" value="1"/>
</dbReference>
<dbReference type="SMART" id="SM00050">
    <property type="entry name" value="DISIN"/>
    <property type="match status" value="1"/>
</dbReference>
<dbReference type="PROSITE" id="PS50214">
    <property type="entry name" value="DISINTEGRIN_2"/>
    <property type="match status" value="1"/>
</dbReference>
<dbReference type="AlphaFoldDB" id="V4CI89"/>
<feature type="transmembrane region" description="Helical" evidence="6">
    <location>
        <begin position="683"/>
        <end position="705"/>
    </location>
</feature>
<dbReference type="PANTHER" id="PTHR45702:SF2">
    <property type="entry name" value="KUZBANIAN, ISOFORM A"/>
    <property type="match status" value="1"/>
</dbReference>
<dbReference type="CTD" id="20234126"/>
<dbReference type="GO" id="GO:0004222">
    <property type="term" value="F:metalloendopeptidase activity"/>
    <property type="evidence" value="ECO:0007669"/>
    <property type="project" value="InterPro"/>
</dbReference>
<evidence type="ECO:0000256" key="5">
    <source>
        <dbReference type="SAM" id="MobiDB-lite"/>
    </source>
</evidence>
<dbReference type="Pfam" id="PF21299">
    <property type="entry name" value="ADAM10_Cys-rich"/>
    <property type="match status" value="1"/>
</dbReference>
<evidence type="ECO:0000256" key="4">
    <source>
        <dbReference type="PROSITE-ProRule" id="PRU00276"/>
    </source>
</evidence>
<evidence type="ECO:0000259" key="8">
    <source>
        <dbReference type="PROSITE" id="PS50215"/>
    </source>
</evidence>
<dbReference type="OMA" id="WATERWY"/>
<dbReference type="GO" id="GO:0046872">
    <property type="term" value="F:metal ion binding"/>
    <property type="evidence" value="ECO:0007669"/>
    <property type="project" value="UniProtKB-KW"/>
</dbReference>
<feature type="binding site" evidence="4">
    <location>
        <position position="386"/>
    </location>
    <ligand>
        <name>Zn(2+)</name>
        <dbReference type="ChEBI" id="CHEBI:29105"/>
        <note>catalytic</note>
    </ligand>
</feature>
<dbReference type="GO" id="GO:0005886">
    <property type="term" value="C:plasma membrane"/>
    <property type="evidence" value="ECO:0007669"/>
    <property type="project" value="TreeGrafter"/>
</dbReference>
<feature type="binding site" evidence="4">
    <location>
        <position position="396"/>
    </location>
    <ligand>
        <name>Zn(2+)</name>
        <dbReference type="ChEBI" id="CHEBI:29105"/>
        <note>catalytic</note>
    </ligand>
</feature>
<dbReference type="EC" id="3.4.24.81" evidence="2"/>
<evidence type="ECO:0000256" key="1">
    <source>
        <dbReference type="ARBA" id="ARBA00001809"/>
    </source>
</evidence>
<protein>
    <recommendedName>
        <fullName evidence="2">ADAM10 endopeptidase</fullName>
        <ecNumber evidence="2">3.4.24.81</ecNumber>
    </recommendedName>
</protein>
<dbReference type="HOGENOM" id="CLU_004602_0_0_1"/>
<dbReference type="InterPro" id="IPR036436">
    <property type="entry name" value="Disintegrin_dom_sf"/>
</dbReference>
<feature type="domain" description="Disintegrin" evidence="7">
    <location>
        <begin position="465"/>
        <end position="558"/>
    </location>
</feature>
<feature type="binding site" evidence="4">
    <location>
        <position position="390"/>
    </location>
    <ligand>
        <name>Zn(2+)</name>
        <dbReference type="ChEBI" id="CHEBI:29105"/>
        <note>catalytic</note>
    </ligand>
</feature>
<comment type="caution">
    <text evidence="4">Lacks conserved residue(s) required for the propagation of feature annotation.</text>
</comment>
<dbReference type="GeneID" id="20234126"/>
<keyword evidence="4" id="KW-0479">Metal-binding</keyword>
<dbReference type="InterPro" id="IPR024079">
    <property type="entry name" value="MetalloPept_cat_dom_sf"/>
</dbReference>
<keyword evidence="4" id="KW-0862">Zinc</keyword>
<evidence type="ECO:0000256" key="6">
    <source>
        <dbReference type="SAM" id="Phobius"/>
    </source>
</evidence>
<dbReference type="OrthoDB" id="2149267at2759"/>
<evidence type="ECO:0000313" key="9">
    <source>
        <dbReference type="EMBL" id="ESP01850.1"/>
    </source>
</evidence>
<dbReference type="Gene3D" id="3.40.390.10">
    <property type="entry name" value="Collagenase (Catalytic Domain)"/>
    <property type="match status" value="1"/>
</dbReference>
<dbReference type="Proteomes" id="UP000030746">
    <property type="component" value="Unassembled WGS sequence"/>
</dbReference>
<dbReference type="STRING" id="225164.V4CI89"/>
<dbReference type="SUPFAM" id="SSF55486">
    <property type="entry name" value="Metalloproteases ('zincins'), catalytic domain"/>
    <property type="match status" value="1"/>
</dbReference>
<dbReference type="InterPro" id="IPR051489">
    <property type="entry name" value="ADAM_Metalloproteinase"/>
</dbReference>
<accession>V4CI89</accession>
<sequence length="760" mass="85743">MEISFSEFHKLDDYIHHYEPLNYDTKQFHANHERVKRSIEPHLYLKFKAFDRDFNIKLKQDKTIFSDTHRHKNEDGKTESYIDTSFIYHGHLTGKPYVPTSYAHMAVINGTARGFIRIPGDAIYHIDPAEIYLKNPEFHSVIYSEKHMDLDPYQFGPISACQIWAILYMSEFVLIFALYEASNIYARESNEQDSEKYHRTRRDNLGIKNTCNLYLRSDPMLWNHTDERTKEEIIAFFSSHVAAINEIYSRTVFETYDRNIQWSGVNFVVQRTSIMTNTGQKCNTAAQTAYCNSNIDVSNFLNLNSLDNHDDFCLAYVFTYRDFNQGTLGLAWVGAATRAAGGICEKYKKYPENDIEVGKSLNTGIVTIVNYGKKVPSRVSHLTFAHEVGHNFGSPHDTGVECAPYGTSDPQAAMGNYIMFSSATMGDKDNNDNFSKCSKDNITRVLDAVINKNNGKVNCFQSSTTAFCGNGLVEEGEECDCGYVSDCTDKCCYAKNSEGKECTRRPNKICSPTAGPCCSVECEFLPKSEVCRPSDSCTKESLFTGGSSSCPEPGRQPNKTFCNDKTQVCLEGECRGSVCLRIDWGECFLTSTEGDNGPSKEELCFIACMILVDCVLANTTKPQKVFLRSYLFLGSPCDNFRGYCDVFHRCRGVDAEGPLARLKNLIFDPKNLQTIKDWIEENWWAVLLMAIGLVVVMGVFIKVCAVHTPSSNPRKAAARKLTLPRRGQHSQPPPPGGNKQNRRNPQGNFSVSKYELHLDI</sequence>
<dbReference type="InterPro" id="IPR049038">
    <property type="entry name" value="ADAM10_Cys-rich"/>
</dbReference>
<dbReference type="KEGG" id="lgi:LOTGIDRAFT_138941"/>
<dbReference type="PROSITE" id="PS50215">
    <property type="entry name" value="ADAM_MEPRO"/>
    <property type="match status" value="1"/>
</dbReference>
<feature type="compositionally biased region" description="Basic residues" evidence="5">
    <location>
        <begin position="716"/>
        <end position="728"/>
    </location>
</feature>
<keyword evidence="10" id="KW-1185">Reference proteome</keyword>
<dbReference type="InterPro" id="IPR001762">
    <property type="entry name" value="Disintegrin_dom"/>
</dbReference>
<feature type="active site" evidence="4">
    <location>
        <position position="387"/>
    </location>
</feature>
<dbReference type="Pfam" id="PF13574">
    <property type="entry name" value="Reprolysin_2"/>
    <property type="match status" value="1"/>
</dbReference>
<dbReference type="GO" id="GO:0006509">
    <property type="term" value="P:membrane protein ectodomain proteolysis"/>
    <property type="evidence" value="ECO:0007669"/>
    <property type="project" value="TreeGrafter"/>
</dbReference>
<feature type="domain" description="Peptidase M12B" evidence="8">
    <location>
        <begin position="209"/>
        <end position="446"/>
    </location>
</feature>
<dbReference type="Gene3D" id="4.10.70.10">
    <property type="entry name" value="Disintegrin domain"/>
    <property type="match status" value="1"/>
</dbReference>
<dbReference type="PANTHER" id="PTHR45702">
    <property type="entry name" value="ADAM10/ADAM17 METALLOPEPTIDASE FAMILY MEMBER"/>
    <property type="match status" value="1"/>
</dbReference>
<dbReference type="MEROPS" id="M12.211"/>
<evidence type="ECO:0000256" key="3">
    <source>
        <dbReference type="ARBA" id="ARBA00022685"/>
    </source>
</evidence>
<evidence type="ECO:0000259" key="7">
    <source>
        <dbReference type="PROSITE" id="PS50214"/>
    </source>
</evidence>
<reference evidence="9 10" key="1">
    <citation type="journal article" date="2013" name="Nature">
        <title>Insights into bilaterian evolution from three spiralian genomes.</title>
        <authorList>
            <person name="Simakov O."/>
            <person name="Marletaz F."/>
            <person name="Cho S.J."/>
            <person name="Edsinger-Gonzales E."/>
            <person name="Havlak P."/>
            <person name="Hellsten U."/>
            <person name="Kuo D.H."/>
            <person name="Larsson T."/>
            <person name="Lv J."/>
            <person name="Arendt D."/>
            <person name="Savage R."/>
            <person name="Osoegawa K."/>
            <person name="de Jong P."/>
            <person name="Grimwood J."/>
            <person name="Chapman J.A."/>
            <person name="Shapiro H."/>
            <person name="Aerts A."/>
            <person name="Otillar R.P."/>
            <person name="Terry A.Y."/>
            <person name="Boore J.L."/>
            <person name="Grigoriev I.V."/>
            <person name="Lindberg D.R."/>
            <person name="Seaver E.C."/>
            <person name="Weisblat D.A."/>
            <person name="Putnam N.H."/>
            <person name="Rokhsar D.S."/>
        </authorList>
    </citation>
    <scope>NUCLEOTIDE SEQUENCE [LARGE SCALE GENOMIC DNA]</scope>
</reference>
<feature type="region of interest" description="Disordered" evidence="5">
    <location>
        <begin position="714"/>
        <end position="750"/>
    </location>
</feature>